<protein>
    <submittedName>
        <fullName evidence="2">Uncharacterized protein</fullName>
    </submittedName>
</protein>
<evidence type="ECO:0000256" key="1">
    <source>
        <dbReference type="SAM" id="MobiDB-lite"/>
    </source>
</evidence>
<proteinExistence type="predicted"/>
<dbReference type="Proteomes" id="UP000646244">
    <property type="component" value="Unassembled WGS sequence"/>
</dbReference>
<reference evidence="2" key="1">
    <citation type="journal article" date="2014" name="Int. J. Syst. Evol. Microbiol.">
        <title>Complete genome sequence of Corynebacterium casei LMG S-19264T (=DSM 44701T), isolated from a smear-ripened cheese.</title>
        <authorList>
            <consortium name="US DOE Joint Genome Institute (JGI-PGF)"/>
            <person name="Walter F."/>
            <person name="Albersmeier A."/>
            <person name="Kalinowski J."/>
            <person name="Ruckert C."/>
        </authorList>
    </citation>
    <scope>NUCLEOTIDE SEQUENCE</scope>
    <source>
        <strain evidence="2">JCM 4633</strain>
    </source>
</reference>
<sequence length="162" mass="18044">MVEPLLPLSNNRCGRWRDHRQAINGIIRRLAPAASGVSCPNASARGHKRHLLWPADVAWEWLLQRVQAAADTAGDTDSSSGSDHDRRNTAYRRSPGLQPAVRDKHEVSRRSTISAEVIRARPAWAFRTSRTQTRDLQLHNAQRSMTQTKVPGLLAIQVCGQA</sequence>
<gene>
    <name evidence="2" type="ORF">GCM10010507_20130</name>
</gene>
<evidence type="ECO:0000313" key="2">
    <source>
        <dbReference type="EMBL" id="GHC44976.1"/>
    </source>
</evidence>
<reference evidence="2" key="2">
    <citation type="submission" date="2020-09" db="EMBL/GenBank/DDBJ databases">
        <authorList>
            <person name="Sun Q."/>
            <person name="Ohkuma M."/>
        </authorList>
    </citation>
    <scope>NUCLEOTIDE SEQUENCE</scope>
    <source>
        <strain evidence="2">JCM 4633</strain>
    </source>
</reference>
<feature type="compositionally biased region" description="Low complexity" evidence="1">
    <location>
        <begin position="70"/>
        <end position="81"/>
    </location>
</feature>
<organism evidence="2 3">
    <name type="scientific">Streptomyces cinnamoneus</name>
    <name type="common">Streptoverticillium cinnamoneum</name>
    <dbReference type="NCBI Taxonomy" id="53446"/>
    <lineage>
        <taxon>Bacteria</taxon>
        <taxon>Bacillati</taxon>
        <taxon>Actinomycetota</taxon>
        <taxon>Actinomycetes</taxon>
        <taxon>Kitasatosporales</taxon>
        <taxon>Streptomycetaceae</taxon>
        <taxon>Streptomyces</taxon>
        <taxon>Streptomyces cinnamoneus group</taxon>
    </lineage>
</organism>
<dbReference type="AlphaFoldDB" id="A0A918TEA3"/>
<comment type="caution">
    <text evidence="2">The sequence shown here is derived from an EMBL/GenBank/DDBJ whole genome shotgun (WGS) entry which is preliminary data.</text>
</comment>
<name>A0A918TEA3_STRCJ</name>
<evidence type="ECO:0000313" key="3">
    <source>
        <dbReference type="Proteomes" id="UP000646244"/>
    </source>
</evidence>
<accession>A0A918TEA3</accession>
<feature type="region of interest" description="Disordered" evidence="1">
    <location>
        <begin position="70"/>
        <end position="109"/>
    </location>
</feature>
<dbReference type="EMBL" id="BMVB01000005">
    <property type="protein sequence ID" value="GHC44976.1"/>
    <property type="molecule type" value="Genomic_DNA"/>
</dbReference>